<evidence type="ECO:0000256" key="4">
    <source>
        <dbReference type="ARBA" id="ARBA00024862"/>
    </source>
</evidence>
<name>A0A1S7DLV5_MCV2</name>
<evidence type="ECO:0000256" key="3">
    <source>
        <dbReference type="ARBA" id="ARBA00022921"/>
    </source>
</evidence>
<proteinExistence type="inferred from homology"/>
<evidence type="ECO:0000313" key="12">
    <source>
        <dbReference type="EMBL" id="AYO88260.1"/>
    </source>
</evidence>
<feature type="compositionally biased region" description="Polar residues" evidence="7">
    <location>
        <begin position="50"/>
        <end position="63"/>
    </location>
</feature>
<evidence type="ECO:0000256" key="2">
    <source>
        <dbReference type="ARBA" id="ARBA00022844"/>
    </source>
</evidence>
<evidence type="ECO:0000256" key="5">
    <source>
        <dbReference type="ARBA" id="ARBA00034774"/>
    </source>
</evidence>
<dbReference type="EMBL" id="MH320556">
    <property type="protein sequence ID" value="AYO89138.1"/>
    <property type="molecule type" value="Genomic_DNA"/>
</dbReference>
<evidence type="ECO:0000313" key="8">
    <source>
        <dbReference type="EMBL" id="AQY16688.1"/>
    </source>
</evidence>
<dbReference type="GO" id="GO:0044423">
    <property type="term" value="C:virion component"/>
    <property type="evidence" value="ECO:0007669"/>
    <property type="project" value="UniProtKB-KW"/>
</dbReference>
<feature type="region of interest" description="Disordered" evidence="7">
    <location>
        <begin position="120"/>
        <end position="178"/>
    </location>
</feature>
<keyword evidence="3" id="KW-0426">Late protein</keyword>
<dbReference type="Proteomes" id="UP000320816">
    <property type="component" value="Segment"/>
</dbReference>
<organism evidence="8">
    <name type="scientific">Molluscum contagiosum virus subtype 2</name>
    <name type="common">MOCV</name>
    <name type="synonym">MCVII</name>
    <dbReference type="NCBI Taxonomy" id="10281"/>
    <lineage>
        <taxon>Viruses</taxon>
        <taxon>Varidnaviria</taxon>
        <taxon>Bamfordvirae</taxon>
        <taxon>Nucleocytoviricota</taxon>
        <taxon>Pokkesviricetes</taxon>
        <taxon>Chitovirales</taxon>
        <taxon>Poxviridae</taxon>
        <taxon>Chordopoxvirinae</taxon>
        <taxon>Molluscipoxvirus</taxon>
        <taxon>Molluscipoxvirus molluscum</taxon>
        <taxon>Molluscum contagiosum virus</taxon>
    </lineage>
</organism>
<dbReference type="EMBL" id="MH320549">
    <property type="protein sequence ID" value="AYO87920.1"/>
    <property type="molecule type" value="Genomic_DNA"/>
</dbReference>
<protein>
    <recommendedName>
        <fullName evidence="6">25 kDa core protein OPG138</fullName>
    </recommendedName>
</protein>
<evidence type="ECO:0000313" key="9">
    <source>
        <dbReference type="EMBL" id="AYO87750.1"/>
    </source>
</evidence>
<organismHost>
    <name type="scientific">Homo sapiens</name>
    <name type="common">Human</name>
    <dbReference type="NCBI Taxonomy" id="9606"/>
</organismHost>
<comment type="subcellular location">
    <subcellularLocation>
        <location evidence="1">Virion</location>
    </subcellularLocation>
</comment>
<evidence type="ECO:0000313" key="13">
    <source>
        <dbReference type="EMBL" id="AYO89138.1"/>
    </source>
</evidence>
<dbReference type="EMBL" id="MH320550">
    <property type="protein sequence ID" value="AYO88090.1"/>
    <property type="molecule type" value="Genomic_DNA"/>
</dbReference>
<dbReference type="EMBL" id="KY040274">
    <property type="protein sequence ID" value="AQY16688.1"/>
    <property type="molecule type" value="Genomic_DNA"/>
</dbReference>
<accession>A0A1S7DLV5</accession>
<evidence type="ECO:0000313" key="11">
    <source>
        <dbReference type="EMBL" id="AYO88090.1"/>
    </source>
</evidence>
<dbReference type="Proteomes" id="UP000317568">
    <property type="component" value="Genome"/>
</dbReference>
<dbReference type="Proteomes" id="UP000319755">
    <property type="component" value="Genome"/>
</dbReference>
<dbReference type="InterPro" id="IPR006744">
    <property type="entry name" value="Poxvirus_A12"/>
</dbReference>
<evidence type="ECO:0000256" key="7">
    <source>
        <dbReference type="SAM" id="MobiDB-lite"/>
    </source>
</evidence>
<keyword evidence="2" id="KW-0946">Virion</keyword>
<evidence type="ECO:0000256" key="6">
    <source>
        <dbReference type="ARBA" id="ARBA00034854"/>
    </source>
</evidence>
<dbReference type="EMBL" id="MH320551">
    <property type="protein sequence ID" value="AYO88260.1"/>
    <property type="molecule type" value="Genomic_DNA"/>
</dbReference>
<dbReference type="Proteomes" id="UP000317891">
    <property type="component" value="Segment"/>
</dbReference>
<dbReference type="Proteomes" id="UP000315637">
    <property type="component" value="Segment"/>
</dbReference>
<dbReference type="Pfam" id="PF04651">
    <property type="entry name" value="Pox_A12"/>
    <property type="match status" value="2"/>
</dbReference>
<dbReference type="EMBL" id="MH320548">
    <property type="protein sequence ID" value="AYO87750.1"/>
    <property type="molecule type" value="Genomic_DNA"/>
</dbReference>
<evidence type="ECO:0000313" key="10">
    <source>
        <dbReference type="EMBL" id="AYO87920.1"/>
    </source>
</evidence>
<reference evidence="9" key="3">
    <citation type="submission" date="2018-05" db="EMBL/GenBank/DDBJ databases">
        <authorList>
            <person name="Zorec T.M."/>
            <person name="Hosnjak L."/>
            <person name="Kutnjak D."/>
            <person name="Kusar B."/>
            <person name="Trcko K."/>
            <person name="Kocjan B.J."/>
            <person name="Li Y."/>
            <person name="Krizmaric M."/>
            <person name="Miljkovic J."/>
            <person name="Ravnikar M."/>
            <person name="Poljak M."/>
        </authorList>
    </citation>
    <scope>NUCLEOTIDE SEQUENCE</scope>
    <source>
        <strain evidence="9">MCV2_MB98</strain>
        <strain evidence="10">MCV2_MC313</strain>
        <strain evidence="11">MCV2_MC316</strain>
        <strain evidence="12">MCV2_MC332</strain>
        <strain evidence="13">MCV2_MC515</strain>
    </source>
</reference>
<comment type="function">
    <text evidence="4">Component of the virion core that undergoes proteolytic processing during the immature virion (IV) to mature virion (MV) transition. Essential for the formation of a structurally normal core.</text>
</comment>
<evidence type="ECO:0000256" key="1">
    <source>
        <dbReference type="ARBA" id="ARBA00004328"/>
    </source>
</evidence>
<comment type="similarity">
    <text evidence="5">Belongs to the orthopoxvirus OPG138 family.</text>
</comment>
<gene>
    <name evidence="8" type="primary">MC115L</name>
</gene>
<sequence length="178" mass="19159">MAEKKLSRSSYDDYIETINKITPQLKTLLAHISSEQAQAAPVGGARARSSPRSGTRCYTSTGRPRSCATGTRRRAYTAAQPEQVQAVTNCGKIVYGTMRDGKMEVQGTVGEVSHDLLGLESVNAGRRTRTRSSSPRPRAPRSGARRSTGTRSSGARSRGSPRRRATGDSPSVPDYGMD</sequence>
<dbReference type="Proteomes" id="UP000320664">
    <property type="component" value="Segment"/>
</dbReference>
<reference evidence="9" key="2">
    <citation type="journal article" date="2018" name="Viruses">
        <title>New Insights into the Evolutionary and Genomic Landscape of Molluscum Contagiosum Virus (MCV) based on Nine MCV1 and Six MCV2 Complete Genome Sequences.</title>
        <authorList>
            <person name="Zorec T."/>
            <person name="Kutnjak D."/>
            <person name="Hosnjak L."/>
            <person name="Kusar B."/>
            <person name="Trcko K."/>
            <person name="Kocjan B."/>
            <person name="Li Y."/>
            <person name="Krizmaric M."/>
            <person name="Miljkovic J."/>
            <person name="Ravnikar M."/>
            <person name="Poljak M."/>
        </authorList>
    </citation>
    <scope>NUCLEOTIDE SEQUENCE [LARGE SCALE GENOMIC DNA]</scope>
    <source>
        <strain evidence="9">MCV2_MB98</strain>
        <strain evidence="10">MCV2_MC313</strain>
        <strain evidence="11">MCV2_MC316</strain>
        <strain evidence="12">MCV2_MC332</strain>
        <strain evidence="13">MCV2_MC515</strain>
    </source>
</reference>
<feature type="compositionally biased region" description="Low complexity" evidence="7">
    <location>
        <begin position="131"/>
        <end position="158"/>
    </location>
</feature>
<feature type="region of interest" description="Disordered" evidence="7">
    <location>
        <begin position="38"/>
        <end position="72"/>
    </location>
</feature>
<reference evidence="8" key="1">
    <citation type="journal article" date="2017" name="J. Gen. Virol.">
        <title>Recombination events and variability among full-length genomes of co-circulating molluscum contagiosum virus subtypes 1 and 2.</title>
        <authorList>
            <person name="Lopez-Bueno A."/>
            <person name="Parras-Molto M."/>
            <person name="Lopez-Barrantes O."/>
            <person name="Belda S."/>
            <person name="Alejo A."/>
        </authorList>
    </citation>
    <scope>NUCLEOTIDE SEQUENCE</scope>
    <source>
        <strain evidence="8">Madrid 2016_1</strain>
    </source>
</reference>